<feature type="chain" id="PRO_5013017549" evidence="6">
    <location>
        <begin position="16"/>
        <end position="274"/>
    </location>
</feature>
<keyword evidence="6" id="KW-0732">Signal</keyword>
<dbReference type="SMART" id="SM00356">
    <property type="entry name" value="ZnF_C3H1"/>
    <property type="match status" value="2"/>
</dbReference>
<dbReference type="Proteomes" id="UP000036681">
    <property type="component" value="Unplaced"/>
</dbReference>
<feature type="compositionally biased region" description="Basic and acidic residues" evidence="5">
    <location>
        <begin position="147"/>
        <end position="165"/>
    </location>
</feature>
<keyword evidence="2 4" id="KW-0863">Zinc-finger</keyword>
<organism evidence="8 9">
    <name type="scientific">Ascaris lumbricoides</name>
    <name type="common">Giant roundworm</name>
    <dbReference type="NCBI Taxonomy" id="6252"/>
    <lineage>
        <taxon>Eukaryota</taxon>
        <taxon>Metazoa</taxon>
        <taxon>Ecdysozoa</taxon>
        <taxon>Nematoda</taxon>
        <taxon>Chromadorea</taxon>
        <taxon>Rhabditida</taxon>
        <taxon>Spirurina</taxon>
        <taxon>Ascaridomorpha</taxon>
        <taxon>Ascaridoidea</taxon>
        <taxon>Ascarididae</taxon>
        <taxon>Ascaris</taxon>
    </lineage>
</organism>
<feature type="domain" description="C3H1-type" evidence="7">
    <location>
        <begin position="90"/>
        <end position="117"/>
    </location>
</feature>
<reference evidence="9" key="1">
    <citation type="submission" date="2017-02" db="UniProtKB">
        <authorList>
            <consortium name="WormBaseParasite"/>
        </authorList>
    </citation>
    <scope>IDENTIFICATION</scope>
</reference>
<dbReference type="PROSITE" id="PS50103">
    <property type="entry name" value="ZF_C3H1"/>
    <property type="match status" value="2"/>
</dbReference>
<feature type="region of interest" description="Disordered" evidence="5">
    <location>
        <begin position="147"/>
        <end position="176"/>
    </location>
</feature>
<sequence>MLRLIIVIIVRLTSCSPLFSVRVPQFFKRLTSNLQLIVGIVTDARTSLRHARVATRSRRRCKHLNEAYTLLFNRYNNNISRNRTIKQWVMKSTPCRYWSMGIQCPYGNSCWYEHEEKEMPRMDEHLTFAPMSFLYENGIPLEYSIGKDRSGRRMRTSADKSKNENTKSGSEGNGNRIVHAGEGSLLEELHDITPYDVLQEKKNENTKLGSEGNGNRIVHAGEGSLLEELHDITPYDVLQEKDPRSDLSICCLYASGGECLLGDSCYFVHPKSEQ</sequence>
<dbReference type="AlphaFoldDB" id="A0A0M3IIF1"/>
<feature type="zinc finger region" description="C3H1-type" evidence="4">
    <location>
        <begin position="244"/>
        <end position="272"/>
    </location>
</feature>
<dbReference type="GO" id="GO:0008270">
    <property type="term" value="F:zinc ion binding"/>
    <property type="evidence" value="ECO:0007669"/>
    <property type="project" value="UniProtKB-KW"/>
</dbReference>
<dbReference type="Pfam" id="PF14608">
    <property type="entry name" value="zf-CCCH_2"/>
    <property type="match status" value="1"/>
</dbReference>
<keyword evidence="1 4" id="KW-0479">Metal-binding</keyword>
<evidence type="ECO:0000259" key="7">
    <source>
        <dbReference type="PROSITE" id="PS50103"/>
    </source>
</evidence>
<feature type="domain" description="C3H1-type" evidence="7">
    <location>
        <begin position="244"/>
        <end position="272"/>
    </location>
</feature>
<feature type="zinc finger region" description="C3H1-type" evidence="4">
    <location>
        <begin position="90"/>
        <end position="117"/>
    </location>
</feature>
<evidence type="ECO:0000256" key="5">
    <source>
        <dbReference type="SAM" id="MobiDB-lite"/>
    </source>
</evidence>
<keyword evidence="3 4" id="KW-0862">Zinc</keyword>
<dbReference type="Pfam" id="PF00642">
    <property type="entry name" value="zf-CCCH"/>
    <property type="match status" value="1"/>
</dbReference>
<evidence type="ECO:0000256" key="3">
    <source>
        <dbReference type="ARBA" id="ARBA00022833"/>
    </source>
</evidence>
<evidence type="ECO:0000313" key="9">
    <source>
        <dbReference type="WBParaSite" id="ALUE_0001831601-mRNA-1"/>
    </source>
</evidence>
<evidence type="ECO:0000256" key="6">
    <source>
        <dbReference type="SAM" id="SignalP"/>
    </source>
</evidence>
<dbReference type="InterPro" id="IPR036855">
    <property type="entry name" value="Znf_CCCH_sf"/>
</dbReference>
<feature type="signal peptide" evidence="6">
    <location>
        <begin position="1"/>
        <end position="15"/>
    </location>
</feature>
<evidence type="ECO:0000256" key="4">
    <source>
        <dbReference type="PROSITE-ProRule" id="PRU00723"/>
    </source>
</evidence>
<evidence type="ECO:0000313" key="8">
    <source>
        <dbReference type="Proteomes" id="UP000036681"/>
    </source>
</evidence>
<name>A0A0M3IIF1_ASCLU</name>
<protein>
    <submittedName>
        <fullName evidence="9">C3H1-type domain-containing protein</fullName>
    </submittedName>
</protein>
<accession>A0A0M3IIF1</accession>
<dbReference type="SUPFAM" id="SSF90229">
    <property type="entry name" value="CCCH zinc finger"/>
    <property type="match status" value="2"/>
</dbReference>
<dbReference type="Gene3D" id="4.10.1000.10">
    <property type="entry name" value="Zinc finger, CCCH-type"/>
    <property type="match status" value="1"/>
</dbReference>
<proteinExistence type="predicted"/>
<evidence type="ECO:0000256" key="1">
    <source>
        <dbReference type="ARBA" id="ARBA00022723"/>
    </source>
</evidence>
<keyword evidence="8" id="KW-1185">Reference proteome</keyword>
<evidence type="ECO:0000256" key="2">
    <source>
        <dbReference type="ARBA" id="ARBA00022771"/>
    </source>
</evidence>
<dbReference type="InterPro" id="IPR000571">
    <property type="entry name" value="Znf_CCCH"/>
</dbReference>
<dbReference type="WBParaSite" id="ALUE_0001831601-mRNA-1">
    <property type="protein sequence ID" value="ALUE_0001831601-mRNA-1"/>
    <property type="gene ID" value="ALUE_0001831601"/>
</dbReference>